<dbReference type="PANTHER" id="PTHR13285:SF18">
    <property type="entry name" value="PROTEIN-CYSTEINE N-PALMITOYLTRANSFERASE RASP"/>
    <property type="match status" value="1"/>
</dbReference>
<protein>
    <submittedName>
        <fullName evidence="9">MBOAT family protein</fullName>
    </submittedName>
</protein>
<dbReference type="Pfam" id="PF03062">
    <property type="entry name" value="MBOAT"/>
    <property type="match status" value="1"/>
</dbReference>
<dbReference type="EMBL" id="DXIE01000049">
    <property type="protein sequence ID" value="HIV62858.1"/>
    <property type="molecule type" value="Genomic_DNA"/>
</dbReference>
<proteinExistence type="inferred from homology"/>
<evidence type="ECO:0000313" key="9">
    <source>
        <dbReference type="EMBL" id="HIV62858.1"/>
    </source>
</evidence>
<keyword evidence="5 8" id="KW-1133">Transmembrane helix</keyword>
<dbReference type="AlphaFoldDB" id="A0A9D1PK04"/>
<evidence type="ECO:0000256" key="4">
    <source>
        <dbReference type="ARBA" id="ARBA00022692"/>
    </source>
</evidence>
<accession>A0A9D1PK04</accession>
<keyword evidence="3 7" id="KW-1003">Cell membrane</keyword>
<keyword evidence="7" id="KW-0808">Transferase</keyword>
<evidence type="ECO:0000256" key="3">
    <source>
        <dbReference type="ARBA" id="ARBA00022475"/>
    </source>
</evidence>
<evidence type="ECO:0000256" key="6">
    <source>
        <dbReference type="ARBA" id="ARBA00023136"/>
    </source>
</evidence>
<comment type="subcellular location">
    <subcellularLocation>
        <location evidence="1">Cell membrane</location>
        <topology evidence="1">Multi-pass membrane protein</topology>
    </subcellularLocation>
</comment>
<feature type="transmembrane region" description="Helical" evidence="8">
    <location>
        <begin position="325"/>
        <end position="342"/>
    </location>
</feature>
<dbReference type="GO" id="GO:0016746">
    <property type="term" value="F:acyltransferase activity"/>
    <property type="evidence" value="ECO:0007669"/>
    <property type="project" value="UniProtKB-KW"/>
</dbReference>
<evidence type="ECO:0000256" key="1">
    <source>
        <dbReference type="ARBA" id="ARBA00004651"/>
    </source>
</evidence>
<dbReference type="Proteomes" id="UP000886808">
    <property type="component" value="Unassembled WGS sequence"/>
</dbReference>
<evidence type="ECO:0000256" key="7">
    <source>
        <dbReference type="PIRNR" id="PIRNR016636"/>
    </source>
</evidence>
<organism evidence="9 10">
    <name type="scientific">Candidatus Butyricicoccus avistercoris</name>
    <dbReference type="NCBI Taxonomy" id="2838518"/>
    <lineage>
        <taxon>Bacteria</taxon>
        <taxon>Bacillati</taxon>
        <taxon>Bacillota</taxon>
        <taxon>Clostridia</taxon>
        <taxon>Eubacteriales</taxon>
        <taxon>Butyricicoccaceae</taxon>
        <taxon>Butyricicoccus</taxon>
    </lineage>
</organism>
<feature type="transmembrane region" description="Helical" evidence="8">
    <location>
        <begin position="354"/>
        <end position="380"/>
    </location>
</feature>
<name>A0A9D1PK04_9FIRM</name>
<feature type="transmembrane region" description="Helical" evidence="8">
    <location>
        <begin position="113"/>
        <end position="131"/>
    </location>
</feature>
<dbReference type="PANTHER" id="PTHR13285">
    <property type="entry name" value="ACYLTRANSFERASE"/>
    <property type="match status" value="1"/>
</dbReference>
<keyword evidence="4 8" id="KW-0812">Transmembrane</keyword>
<reference evidence="9" key="1">
    <citation type="journal article" date="2021" name="PeerJ">
        <title>Extensive microbial diversity within the chicken gut microbiome revealed by metagenomics and culture.</title>
        <authorList>
            <person name="Gilroy R."/>
            <person name="Ravi A."/>
            <person name="Getino M."/>
            <person name="Pursley I."/>
            <person name="Horton D.L."/>
            <person name="Alikhan N.F."/>
            <person name="Baker D."/>
            <person name="Gharbi K."/>
            <person name="Hall N."/>
            <person name="Watson M."/>
            <person name="Adriaenssens E.M."/>
            <person name="Foster-Nyarko E."/>
            <person name="Jarju S."/>
            <person name="Secka A."/>
            <person name="Antonio M."/>
            <person name="Oren A."/>
            <person name="Chaudhuri R.R."/>
            <person name="La Ragione R."/>
            <person name="Hildebrand F."/>
            <person name="Pallen M.J."/>
        </authorList>
    </citation>
    <scope>NUCLEOTIDE SEQUENCE</scope>
    <source>
        <strain evidence="9">CHK193-4272</strain>
    </source>
</reference>
<dbReference type="PIRSF" id="PIRSF500217">
    <property type="entry name" value="AlgI"/>
    <property type="match status" value="1"/>
</dbReference>
<feature type="transmembrane region" description="Helical" evidence="8">
    <location>
        <begin position="426"/>
        <end position="450"/>
    </location>
</feature>
<evidence type="ECO:0000256" key="8">
    <source>
        <dbReference type="SAM" id="Phobius"/>
    </source>
</evidence>
<dbReference type="GO" id="GO:0042121">
    <property type="term" value="P:alginic acid biosynthetic process"/>
    <property type="evidence" value="ECO:0007669"/>
    <property type="project" value="InterPro"/>
</dbReference>
<keyword evidence="7" id="KW-0012">Acyltransferase</keyword>
<dbReference type="PIRSF" id="PIRSF016636">
    <property type="entry name" value="AlgI_DltB"/>
    <property type="match status" value="1"/>
</dbReference>
<evidence type="ECO:0000313" key="10">
    <source>
        <dbReference type="Proteomes" id="UP000886808"/>
    </source>
</evidence>
<evidence type="ECO:0000256" key="5">
    <source>
        <dbReference type="ARBA" id="ARBA00022989"/>
    </source>
</evidence>
<keyword evidence="6 7" id="KW-0472">Membrane</keyword>
<sequence length="462" mass="52907">MLFSSSIFLFLFLPLLLAVYFLIPSKYRETRNNVLLLASLGFYAWGEPVFVFVMILSILVNYICGFIAVKHKRIGVALATVIGLGLLIYYKYTILLVSSANSLFGFNLPVPEIVLPIGISFFTFQGLSYVIDVARGDAPVQKNPLHVALYVALFPQLIAGPIVRYQTVADEISNRHENITEAAEGARRFMLGLAKKMLISNAMGQIADDVFALTSSQLTWDIAWIGAFAYTMQIYFDFSGYSDMAIGLGKILGFHFLENFNYPYISQSITEFWRRWHISLSTWFRDYVYIPLGGNRCSKPRWLFNILAVWTLTGIWHGAAWNFMLWGFYFGIILIIEKVLLNKVLERLPSAIRWIYSFLLIMIGWVIFRSESLAQIVWYIKAMFTPSDGINRLTYYVLNQYGVELIAACICSIPVVKWLRKKEQQYGGLLTIGENIWAMAMFGLSIVWLISSSFNPFIYFRF</sequence>
<dbReference type="InterPro" id="IPR028362">
    <property type="entry name" value="AlgI"/>
</dbReference>
<dbReference type="InterPro" id="IPR004299">
    <property type="entry name" value="MBOAT_fam"/>
</dbReference>
<comment type="caution">
    <text evidence="9">The sequence shown here is derived from an EMBL/GenBank/DDBJ whole genome shotgun (WGS) entry which is preliminary data.</text>
</comment>
<comment type="similarity">
    <text evidence="2 7">Belongs to the membrane-bound acyltransferase family.</text>
</comment>
<dbReference type="GO" id="GO:0005886">
    <property type="term" value="C:plasma membrane"/>
    <property type="evidence" value="ECO:0007669"/>
    <property type="project" value="UniProtKB-SubCell"/>
</dbReference>
<feature type="transmembrane region" description="Helical" evidence="8">
    <location>
        <begin position="42"/>
        <end position="62"/>
    </location>
</feature>
<feature type="transmembrane region" description="Helical" evidence="8">
    <location>
        <begin position="74"/>
        <end position="93"/>
    </location>
</feature>
<gene>
    <name evidence="9" type="ORF">H9746_08490</name>
</gene>
<evidence type="ECO:0000256" key="2">
    <source>
        <dbReference type="ARBA" id="ARBA00010323"/>
    </source>
</evidence>
<dbReference type="InterPro" id="IPR024194">
    <property type="entry name" value="Ac/AlaTfrase_AlgI/DltB"/>
</dbReference>
<reference evidence="9" key="2">
    <citation type="submission" date="2021-04" db="EMBL/GenBank/DDBJ databases">
        <authorList>
            <person name="Gilroy R."/>
        </authorList>
    </citation>
    <scope>NUCLEOTIDE SEQUENCE</scope>
    <source>
        <strain evidence="9">CHK193-4272</strain>
    </source>
</reference>
<feature type="transmembrane region" description="Helical" evidence="8">
    <location>
        <begin position="400"/>
        <end position="419"/>
    </location>
</feature>
<dbReference type="InterPro" id="IPR051085">
    <property type="entry name" value="MB_O-acyltransferase"/>
</dbReference>